<evidence type="ECO:0000256" key="1">
    <source>
        <dbReference type="SAM" id="MobiDB-lite"/>
    </source>
</evidence>
<dbReference type="EMBL" id="JAADZU010000038">
    <property type="protein sequence ID" value="NDK90465.1"/>
    <property type="molecule type" value="Genomic_DNA"/>
</dbReference>
<organism evidence="3 4">
    <name type="scientific">Gordonia desulfuricans</name>
    <dbReference type="NCBI Taxonomy" id="89051"/>
    <lineage>
        <taxon>Bacteria</taxon>
        <taxon>Bacillati</taxon>
        <taxon>Actinomycetota</taxon>
        <taxon>Actinomycetes</taxon>
        <taxon>Mycobacteriales</taxon>
        <taxon>Gordoniaceae</taxon>
        <taxon>Gordonia</taxon>
    </lineage>
</organism>
<keyword evidence="2" id="KW-1133">Transmembrane helix</keyword>
<feature type="compositionally biased region" description="Basic and acidic residues" evidence="1">
    <location>
        <begin position="15"/>
        <end position="35"/>
    </location>
</feature>
<comment type="caution">
    <text evidence="3">The sequence shown here is derived from an EMBL/GenBank/DDBJ whole genome shotgun (WGS) entry which is preliminary data.</text>
</comment>
<keyword evidence="4" id="KW-1185">Reference proteome</keyword>
<feature type="compositionally biased region" description="Basic residues" evidence="1">
    <location>
        <begin position="1"/>
        <end position="10"/>
    </location>
</feature>
<sequence>MAQREGRRRAGGSVRDTRSTERARRAPRRHAEPSRRPVVSVIETGEQEIHESDLDVVDGIDPDEVLAPRPQRSRLATSRARRPRPSLVDRVRGLDSKRPLALVLVVTVVVVAFVAVTLAVPLRNYYAGHSEAEQLAASNAKLREQVAYYQQKVNEQGDPAYVEAQARERLQFVRPGETPLVMMYPGDAEREAAQKRAEEHAHNPWYTNLWETVATPPE</sequence>
<feature type="region of interest" description="Disordered" evidence="1">
    <location>
        <begin position="1"/>
        <end position="47"/>
    </location>
</feature>
<keyword evidence="2" id="KW-0812">Transmembrane</keyword>
<dbReference type="AlphaFoldDB" id="A0A7K3LQE2"/>
<keyword evidence="2" id="KW-0472">Membrane</keyword>
<evidence type="ECO:0000256" key="2">
    <source>
        <dbReference type="SAM" id="Phobius"/>
    </source>
</evidence>
<reference evidence="3 4" key="1">
    <citation type="submission" date="2020-01" db="EMBL/GenBank/DDBJ databases">
        <title>Investigation of new actinobacteria for the biodesulphurisation of diesel fuel.</title>
        <authorList>
            <person name="Athi Narayanan S.M."/>
        </authorList>
    </citation>
    <scope>NUCLEOTIDE SEQUENCE [LARGE SCALE GENOMIC DNA]</scope>
    <source>
        <strain evidence="3 4">213E</strain>
    </source>
</reference>
<dbReference type="InterPro" id="IPR007060">
    <property type="entry name" value="FtsL/DivIC"/>
</dbReference>
<dbReference type="Proteomes" id="UP000466307">
    <property type="component" value="Unassembled WGS sequence"/>
</dbReference>
<evidence type="ECO:0000313" key="4">
    <source>
        <dbReference type="Proteomes" id="UP000466307"/>
    </source>
</evidence>
<protein>
    <submittedName>
        <fullName evidence="3">Septum formation initiator family protein</fullName>
    </submittedName>
</protein>
<dbReference type="Pfam" id="PF04977">
    <property type="entry name" value="DivIC"/>
    <property type="match status" value="1"/>
</dbReference>
<proteinExistence type="predicted"/>
<feature type="region of interest" description="Disordered" evidence="1">
    <location>
        <begin position="60"/>
        <end position="81"/>
    </location>
</feature>
<dbReference type="RefSeq" id="WP_059038344.1">
    <property type="nucleotide sequence ID" value="NZ_JAADZU010000038.1"/>
</dbReference>
<gene>
    <name evidence="3" type="ORF">GYA93_12880</name>
</gene>
<feature type="transmembrane region" description="Helical" evidence="2">
    <location>
        <begin position="100"/>
        <end position="122"/>
    </location>
</feature>
<accession>A0A7K3LQE2</accession>
<evidence type="ECO:0000313" key="3">
    <source>
        <dbReference type="EMBL" id="NDK90465.1"/>
    </source>
</evidence>
<name>A0A7K3LQE2_9ACTN</name>